<keyword evidence="8" id="KW-0812">Transmembrane</keyword>
<dbReference type="Proteomes" id="UP000053268">
    <property type="component" value="Unassembled WGS sequence"/>
</dbReference>
<keyword evidence="4 7" id="KW-0479">Metal-binding</keyword>
<dbReference type="InterPro" id="IPR019791">
    <property type="entry name" value="Haem_peroxidase_animal"/>
</dbReference>
<keyword evidence="3 9" id="KW-0575">Peroxidase</keyword>
<dbReference type="PROSITE" id="PS50292">
    <property type="entry name" value="PEROXIDASE_3"/>
    <property type="match status" value="2"/>
</dbReference>
<dbReference type="GO" id="GO:0140825">
    <property type="term" value="F:lactoperoxidase activity"/>
    <property type="evidence" value="ECO:0007669"/>
    <property type="project" value="UniProtKB-EC"/>
</dbReference>
<keyword evidence="6" id="KW-1015">Disulfide bond</keyword>
<dbReference type="SUPFAM" id="SSF48113">
    <property type="entry name" value="Heme-dependent peroxidases"/>
    <property type="match status" value="2"/>
</dbReference>
<dbReference type="PANTHER" id="PTHR11475:SF86">
    <property type="entry name" value="PEROXIDASE"/>
    <property type="match status" value="1"/>
</dbReference>
<sequence>MLIPIGGVVVQVSGGTKRTMSTISSSALPMCYRAAFIKTGSHVGLPMGLKLVGAATGRIYILSVVEPALTCSHELSSLSEIPRPHRRHASSAKQFQLQSDECASLRPNLLFVCSGAWAFFFVLGLNLGAPTVYIPQLRRESNNTVVSDEMASWLCSASGFSAIPCLFIITFLTKYYGLTEYINPKYRGVFLAVKSTSVVSGVWAANAIGTFLNWRWCTIDVPECSPYEPRRVDGTCNNLHYPTRGATFTPYHRLLPSNNAMNGGLRTSITGLPLPNARKLRVSLLSDGRVHNKHYTQLVTNHLLMMTGDITSAHDTINYILVTTNCCFTEGLNPTCMPINVPSNDVHLRESGIRCLNLTRALTYQRLGCAPNTLPPERINTSPPLLDISNMYGINSIGVNQSRLGTDGLLRFEVDKGKEWPPTGAPICLANELPQETYCYNGGNPGLNAPLGIQLVGLWHFRSHNHIARILAQLNPCWGDERIFLTARDINLAFYQHIIYYELMPEVLGYDLLLRNKVIFDTYGHVDDYDDSLEPRVSIEYVIATRWFHTMQEGRLQLFDSQGKFLNELDMMDYTLRTGALRVNNTVDGVTQGSFRQPCAGSDLFVDPEVGERILGPLQRASDVSSSDIMKGRDVGLPSYNSYRQLCSLPVAKTFDDLYHWMPKDQADVISRSYESIDDVDLLAGIMVERKLPGAMVGPTLACIMLDQLIRWRQSDRFWYENSIHPGAFTQDYVLYVCQITLRFMQPFWSWCTLDIPECSPYEPRRVDGSCNNLRYPSRGATYTPYHRMLPSNHAINGGLRTSITGDVTSVHDTVNYVIFTTTCCTLRELNPMCLPIDVQNDDLHLRYSDIRCLNLTRAITYQRIGCAPETLPPERINTSPPMLDLSNVYGNDQTSVEQSRERSGGLLRSEFVKGKEWPPDGSVFCMLNQRPQESYCYNAGNPAMNALIGIQVVGLWFFRSHNQIARTLAQLNPCWGDDRLFTTARDINLAFYQHIVYYELMPAIIGYDLLLKNNVIFDTYGHINDYDDTIEPRVSIEYVISTRWFHSVQEGRLQLFDNQGKLLNELRMMDHTLRTGALRNNDTMEGVTQGSFRQPCADNDYLVDPEVGERILGPLQRASDVTASDIMKGRDVGLPSYNRYRQHCGLPVAKSFEDLYKWMPKDQVNVISRSYEFVEDIDLMVGILAERAMPNAIMGPTLACIMIDQLLRWRKSDRFWYENSIHPGSFTPGQLYEIRKMTMARMICEHGDSVDSVQPYAFLLSNYG</sequence>
<name>A0A194Q3N0_PAPXU</name>
<evidence type="ECO:0000313" key="9">
    <source>
        <dbReference type="EMBL" id="KPI99614.1"/>
    </source>
</evidence>
<evidence type="ECO:0000313" key="10">
    <source>
        <dbReference type="Proteomes" id="UP000053268"/>
    </source>
</evidence>
<dbReference type="PANTHER" id="PTHR11475">
    <property type="entry name" value="OXIDASE/PEROXIDASE"/>
    <property type="match status" value="1"/>
</dbReference>
<evidence type="ECO:0000256" key="6">
    <source>
        <dbReference type="ARBA" id="ARBA00023157"/>
    </source>
</evidence>
<evidence type="ECO:0000256" key="2">
    <source>
        <dbReference type="ARBA" id="ARBA00012313"/>
    </source>
</evidence>
<dbReference type="Gene3D" id="1.10.640.10">
    <property type="entry name" value="Haem peroxidase domain superfamily, animal type"/>
    <property type="match status" value="2"/>
</dbReference>
<feature type="binding site" description="axial binding residue" evidence="7">
    <location>
        <position position="549"/>
    </location>
    <ligand>
        <name>heme b</name>
        <dbReference type="ChEBI" id="CHEBI:60344"/>
    </ligand>
    <ligandPart>
        <name>Fe</name>
        <dbReference type="ChEBI" id="CHEBI:18248"/>
    </ligandPart>
</feature>
<dbReference type="Pfam" id="PF03098">
    <property type="entry name" value="An_peroxidase"/>
    <property type="match status" value="2"/>
</dbReference>
<proteinExistence type="predicted"/>
<keyword evidence="7" id="KW-0408">Iron</keyword>
<dbReference type="STRING" id="66420.A0A194Q3N0"/>
<dbReference type="AlphaFoldDB" id="A0A194Q3N0"/>
<dbReference type="FunFam" id="1.10.640.10:FF:000007">
    <property type="entry name" value="Peroxidase mlt-7"/>
    <property type="match status" value="2"/>
</dbReference>
<keyword evidence="7" id="KW-0349">Heme</keyword>
<evidence type="ECO:0000256" key="5">
    <source>
        <dbReference type="ARBA" id="ARBA00022729"/>
    </source>
</evidence>
<keyword evidence="3 9" id="KW-0560">Oxidoreductase</keyword>
<dbReference type="PRINTS" id="PR00457">
    <property type="entry name" value="ANPEROXIDASE"/>
</dbReference>
<dbReference type="EC" id="1.11.1.7" evidence="2"/>
<evidence type="ECO:0000256" key="1">
    <source>
        <dbReference type="ARBA" id="ARBA00000189"/>
    </source>
</evidence>
<protein>
    <recommendedName>
        <fullName evidence="2">peroxidase</fullName>
        <ecNumber evidence="2">1.11.1.7</ecNumber>
    </recommendedName>
</protein>
<evidence type="ECO:0000256" key="4">
    <source>
        <dbReference type="ARBA" id="ARBA00022723"/>
    </source>
</evidence>
<evidence type="ECO:0000256" key="3">
    <source>
        <dbReference type="ARBA" id="ARBA00022559"/>
    </source>
</evidence>
<dbReference type="EMBL" id="KQ459564">
    <property type="protein sequence ID" value="KPI99614.1"/>
    <property type="molecule type" value="Genomic_DNA"/>
</dbReference>
<keyword evidence="8" id="KW-1133">Transmembrane helix</keyword>
<dbReference type="InterPro" id="IPR010255">
    <property type="entry name" value="Haem_peroxidase_sf"/>
</dbReference>
<keyword evidence="8" id="KW-0472">Membrane</keyword>
<dbReference type="GO" id="GO:0020037">
    <property type="term" value="F:heme binding"/>
    <property type="evidence" value="ECO:0007669"/>
    <property type="project" value="InterPro"/>
</dbReference>
<dbReference type="GO" id="GO:0046872">
    <property type="term" value="F:metal ion binding"/>
    <property type="evidence" value="ECO:0007669"/>
    <property type="project" value="UniProtKB-KW"/>
</dbReference>
<keyword evidence="10" id="KW-1185">Reference proteome</keyword>
<reference evidence="9 10" key="1">
    <citation type="journal article" date="2015" name="Nat. Commun.">
        <title>Outbred genome sequencing and CRISPR/Cas9 gene editing in butterflies.</title>
        <authorList>
            <person name="Li X."/>
            <person name="Fan D."/>
            <person name="Zhang W."/>
            <person name="Liu G."/>
            <person name="Zhang L."/>
            <person name="Zhao L."/>
            <person name="Fang X."/>
            <person name="Chen L."/>
            <person name="Dong Y."/>
            <person name="Chen Y."/>
            <person name="Ding Y."/>
            <person name="Zhao R."/>
            <person name="Feng M."/>
            <person name="Zhu Y."/>
            <person name="Feng Y."/>
            <person name="Jiang X."/>
            <person name="Zhu D."/>
            <person name="Xiang H."/>
            <person name="Feng X."/>
            <person name="Li S."/>
            <person name="Wang J."/>
            <person name="Zhang G."/>
            <person name="Kronforst M.R."/>
            <person name="Wang W."/>
        </authorList>
    </citation>
    <scope>NUCLEOTIDE SEQUENCE [LARGE SCALE GENOMIC DNA]</scope>
    <source>
        <strain evidence="9">Ya'a_city_454_Px</strain>
        <tissue evidence="9">Whole body</tissue>
    </source>
</reference>
<evidence type="ECO:0000256" key="8">
    <source>
        <dbReference type="SAM" id="Phobius"/>
    </source>
</evidence>
<feature type="transmembrane region" description="Helical" evidence="8">
    <location>
        <begin position="150"/>
        <end position="177"/>
    </location>
</feature>
<gene>
    <name evidence="9" type="ORF">RR46_02528</name>
</gene>
<organism evidence="9 10">
    <name type="scientific">Papilio xuthus</name>
    <name type="common">Asian swallowtail butterfly</name>
    <dbReference type="NCBI Taxonomy" id="66420"/>
    <lineage>
        <taxon>Eukaryota</taxon>
        <taxon>Metazoa</taxon>
        <taxon>Ecdysozoa</taxon>
        <taxon>Arthropoda</taxon>
        <taxon>Hexapoda</taxon>
        <taxon>Insecta</taxon>
        <taxon>Pterygota</taxon>
        <taxon>Neoptera</taxon>
        <taxon>Endopterygota</taxon>
        <taxon>Lepidoptera</taxon>
        <taxon>Glossata</taxon>
        <taxon>Ditrysia</taxon>
        <taxon>Papilionoidea</taxon>
        <taxon>Papilionidae</taxon>
        <taxon>Papilioninae</taxon>
        <taxon>Papilio</taxon>
    </lineage>
</organism>
<dbReference type="GO" id="GO:0006979">
    <property type="term" value="P:response to oxidative stress"/>
    <property type="evidence" value="ECO:0007669"/>
    <property type="project" value="InterPro"/>
</dbReference>
<comment type="catalytic activity">
    <reaction evidence="1">
        <text>2 a phenolic donor + H2O2 = 2 a phenolic radical donor + 2 H2O</text>
        <dbReference type="Rhea" id="RHEA:56136"/>
        <dbReference type="ChEBI" id="CHEBI:15377"/>
        <dbReference type="ChEBI" id="CHEBI:16240"/>
        <dbReference type="ChEBI" id="CHEBI:139520"/>
        <dbReference type="ChEBI" id="CHEBI:139521"/>
        <dbReference type="EC" id="1.11.1.7"/>
    </reaction>
</comment>
<evidence type="ECO:0000256" key="7">
    <source>
        <dbReference type="PIRSR" id="PIRSR619791-2"/>
    </source>
</evidence>
<accession>A0A194Q3N0</accession>
<dbReference type="InterPro" id="IPR037120">
    <property type="entry name" value="Haem_peroxidase_sf_animal"/>
</dbReference>
<keyword evidence="5" id="KW-0732">Signal</keyword>
<feature type="transmembrane region" description="Helical" evidence="8">
    <location>
        <begin position="109"/>
        <end position="130"/>
    </location>
</feature>